<dbReference type="OrthoDB" id="6972245at2"/>
<evidence type="ECO:0000313" key="2">
    <source>
        <dbReference type="Proteomes" id="UP000189295"/>
    </source>
</evidence>
<dbReference type="EMBL" id="MNPW01000010">
    <property type="protein sequence ID" value="ONH51879.1"/>
    <property type="molecule type" value="Genomic_DNA"/>
</dbReference>
<accession>A0A1V2K2P3</accession>
<reference evidence="1 2" key="1">
    <citation type="submission" date="2016-10" db="EMBL/GenBank/DDBJ databases">
        <title>Pseudomonas lactis sp. nov. and Pseudomonas paralactis sp. nov., isolated from bovine raw milk.</title>
        <authorList>
            <person name="Von Neubeck M."/>
            <person name="Huptas C."/>
            <person name="Glueck C."/>
            <person name="Krewinkel M."/>
            <person name="Stoeckel M."/>
            <person name="Stressler T."/>
            <person name="Fischer L."/>
            <person name="Hinrichs J."/>
            <person name="Scherer S."/>
            <person name="Wenning M."/>
        </authorList>
    </citation>
    <scope>NUCLEOTIDE SEQUENCE [LARGE SCALE GENOMIC DNA]</scope>
    <source>
        <strain evidence="1 2">DSM 17516</strain>
    </source>
</reference>
<dbReference type="RefSeq" id="WP_076953203.1">
    <property type="nucleotide sequence ID" value="NZ_MNPW01000010.1"/>
</dbReference>
<dbReference type="AlphaFoldDB" id="A0A1V2K2P3"/>
<proteinExistence type="predicted"/>
<dbReference type="Proteomes" id="UP000189295">
    <property type="component" value="Unassembled WGS sequence"/>
</dbReference>
<gene>
    <name evidence="1" type="ORF">BLL36_20405</name>
</gene>
<evidence type="ECO:0000313" key="1">
    <source>
        <dbReference type="EMBL" id="ONH51879.1"/>
    </source>
</evidence>
<name>A0A1V2K2P3_PSECE</name>
<protein>
    <submittedName>
        <fullName evidence="1">Uncharacterized protein</fullName>
    </submittedName>
</protein>
<sequence>MSLHNGTYSGRIYDYATSDNVLLTLSWDTSTRVAQGSMSYFNLIFSIIGTFEAPLNFNLQATTISPEVIELTLSLKTLNNTFASLEGTAHVARGGPNVGKTYDMVTSKI</sequence>
<comment type="caution">
    <text evidence="1">The sequence shown here is derived from an EMBL/GenBank/DDBJ whole genome shotgun (WGS) entry which is preliminary data.</text>
</comment>
<organism evidence="1 2">
    <name type="scientific">Pseudomonas cedrina subsp. cedrina</name>
    <dbReference type="NCBI Taxonomy" id="76762"/>
    <lineage>
        <taxon>Bacteria</taxon>
        <taxon>Pseudomonadati</taxon>
        <taxon>Pseudomonadota</taxon>
        <taxon>Gammaproteobacteria</taxon>
        <taxon>Pseudomonadales</taxon>
        <taxon>Pseudomonadaceae</taxon>
        <taxon>Pseudomonas</taxon>
    </lineage>
</organism>